<dbReference type="Gene3D" id="3.40.50.1000">
    <property type="entry name" value="HAD superfamily/HAD-like"/>
    <property type="match status" value="1"/>
</dbReference>
<keyword evidence="11" id="KW-1278">Translocase</keyword>
<evidence type="ECO:0000256" key="6">
    <source>
        <dbReference type="ARBA" id="ARBA00022692"/>
    </source>
</evidence>
<feature type="domain" description="Cation-transporting P-type ATPase N-terminal" evidence="16">
    <location>
        <begin position="23"/>
        <end position="96"/>
    </location>
</feature>
<keyword evidence="4" id="KW-1003">Cell membrane</keyword>
<dbReference type="FunFam" id="2.70.150.10:FF:000016">
    <property type="entry name" value="Calcium-transporting P-type ATPase putative"/>
    <property type="match status" value="1"/>
</dbReference>
<dbReference type="Pfam" id="PF13246">
    <property type="entry name" value="Cation_ATPase"/>
    <property type="match status" value="1"/>
</dbReference>
<dbReference type="SUPFAM" id="SSF81660">
    <property type="entry name" value="Metal cation-transporting ATPase, ATP-binding domain N"/>
    <property type="match status" value="1"/>
</dbReference>
<keyword evidence="9" id="KW-0106">Calcium</keyword>
<dbReference type="PROSITE" id="PS00154">
    <property type="entry name" value="ATPASE_E1_E2"/>
    <property type="match status" value="1"/>
</dbReference>
<dbReference type="AlphaFoldDB" id="A0A1L8WL69"/>
<name>A0A1L8WL69_9ENTE</name>
<feature type="transmembrane region" description="Helical" evidence="15">
    <location>
        <begin position="97"/>
        <end position="116"/>
    </location>
</feature>
<dbReference type="EC" id="7.2.2.10" evidence="3"/>
<gene>
    <name evidence="17" type="ORF">RV14_GL002312</name>
</gene>
<dbReference type="InterPro" id="IPR023214">
    <property type="entry name" value="HAD_sf"/>
</dbReference>
<comment type="catalytic activity">
    <reaction evidence="14">
        <text>Ca(2+)(in) + ATP + H2O = Ca(2+)(out) + ADP + phosphate + H(+)</text>
        <dbReference type="Rhea" id="RHEA:18105"/>
        <dbReference type="ChEBI" id="CHEBI:15377"/>
        <dbReference type="ChEBI" id="CHEBI:15378"/>
        <dbReference type="ChEBI" id="CHEBI:29108"/>
        <dbReference type="ChEBI" id="CHEBI:30616"/>
        <dbReference type="ChEBI" id="CHEBI:43474"/>
        <dbReference type="ChEBI" id="CHEBI:456216"/>
        <dbReference type="EC" id="7.2.2.10"/>
    </reaction>
</comment>
<keyword evidence="8" id="KW-0547">Nucleotide-binding</keyword>
<dbReference type="InterPro" id="IPR004014">
    <property type="entry name" value="ATPase_P-typ_cation-transptr_N"/>
</dbReference>
<dbReference type="GO" id="GO:0005388">
    <property type="term" value="F:P-type calcium transporter activity"/>
    <property type="evidence" value="ECO:0007669"/>
    <property type="project" value="UniProtKB-EC"/>
</dbReference>
<dbReference type="PRINTS" id="PR00120">
    <property type="entry name" value="HATPASE"/>
</dbReference>
<dbReference type="InterPro" id="IPR044492">
    <property type="entry name" value="P_typ_ATPase_HD_dom"/>
</dbReference>
<evidence type="ECO:0000256" key="1">
    <source>
        <dbReference type="ARBA" id="ARBA00004651"/>
    </source>
</evidence>
<keyword evidence="13 15" id="KW-0472">Membrane</keyword>
<keyword evidence="5" id="KW-0813">Transport</keyword>
<dbReference type="Gene3D" id="3.40.1110.10">
    <property type="entry name" value="Calcium-transporting ATPase, cytoplasmic domain N"/>
    <property type="match status" value="1"/>
</dbReference>
<dbReference type="PANTHER" id="PTHR43294">
    <property type="entry name" value="SODIUM/POTASSIUM-TRANSPORTING ATPASE SUBUNIT ALPHA"/>
    <property type="match status" value="1"/>
</dbReference>
<evidence type="ECO:0000256" key="10">
    <source>
        <dbReference type="ARBA" id="ARBA00022840"/>
    </source>
</evidence>
<dbReference type="GO" id="GO:0005391">
    <property type="term" value="F:P-type sodium:potassium-exchanging transporter activity"/>
    <property type="evidence" value="ECO:0007669"/>
    <property type="project" value="TreeGrafter"/>
</dbReference>
<evidence type="ECO:0000259" key="16">
    <source>
        <dbReference type="SMART" id="SM00831"/>
    </source>
</evidence>
<dbReference type="GO" id="GO:1902600">
    <property type="term" value="P:proton transmembrane transport"/>
    <property type="evidence" value="ECO:0007669"/>
    <property type="project" value="TreeGrafter"/>
</dbReference>
<keyword evidence="10" id="KW-0067">ATP-binding</keyword>
<keyword evidence="5" id="KW-0109">Calcium transport</keyword>
<dbReference type="SMART" id="SM00831">
    <property type="entry name" value="Cation_ATPase_N"/>
    <property type="match status" value="1"/>
</dbReference>
<sequence length="901" mass="97916">MVSYWNEKNGGWNLENKKQAQTAVYKESIDSLMQKTQSSVEGLSTSLAKEKLEKNGLNQLKEAPKKPTWKLFLETFKDAMVIVLLVVALIQMVMGDYIEFIVIFAVLILNAVISVIQTKKAEGSLEALKNLSAPDARVIRDGKEKTIPANKLVVGDIVLLDAGDYVPADGRLLEAGSLKVDEGMLTGESTASEKEVIDITQTVPIGDRLNMVFSGTIITYGRGKFLVTATGNNTEIGEVAGLLESTTEQATPLQRGLDKFSKKLSLAILALSLVILAIQLFRIYSGEGTGDLTADIVSAVMFAVAVAVAAIPEALQSIVTIVLSLGTNKMAKRHAIIRKLPAVETLGSTSIICTDKTGTLTQNKMTVVDYYLANGSTGDFTNEPAKWTDDERRLIEISVLANDASISEDGTKLGDPTEVAFIDFSEKLNQPYQEIRSNYPRQAELPFDSDRKLMSTAHTINQKQYLFVKGGPDIVFARSKKVLINGEVVPMTDELMKKFKEQNEAFSNKALRVLAFAYRPIENTELSFEDENELILVGLLAMIDPPRAEVTRAVKEAKSAGIKTIMITGDHKTTAVAIAKEIGIFEEGNQALTGTELDELTEDQLNEVLEKVTVYARVSPENKIRIVRSWQNKGHISAMTGDGVNDAPALKQADIGIAMGTGTDVAKDAAAMVLTDDNFASIVSAVEVGRNVFDNIKKAISYLFSGNLGAIIAIIFALVADWSNPFTALQLLFINLVNDSLPAIALGTEKAEPATMNRPPRDPNSGIFTDKTLISVTYRGVLIGVAVIFAQWLGMQHSSEFGVAMSFSTLIWCRTLQTFPARSNTQTAIQAGFFSNRSVLLAVVVCSALYCLTIIPGLKEVFSIPAAFGLTEILTCMGIALVTIILMEVTKLILIQVQKNK</sequence>
<dbReference type="GO" id="GO:0005886">
    <property type="term" value="C:plasma membrane"/>
    <property type="evidence" value="ECO:0007669"/>
    <property type="project" value="UniProtKB-SubCell"/>
</dbReference>
<keyword evidence="18" id="KW-1185">Reference proteome</keyword>
<keyword evidence="12 15" id="KW-1133">Transmembrane helix</keyword>
<reference evidence="17 18" key="1">
    <citation type="submission" date="2014-12" db="EMBL/GenBank/DDBJ databases">
        <title>Draft genome sequences of 29 type strains of Enterococci.</title>
        <authorList>
            <person name="Zhong Z."/>
            <person name="Sun Z."/>
            <person name="Liu W."/>
            <person name="Zhang W."/>
            <person name="Zhang H."/>
        </authorList>
    </citation>
    <scope>NUCLEOTIDE SEQUENCE [LARGE SCALE GENOMIC DNA]</scope>
    <source>
        <strain evidence="17 18">DSM 15687</strain>
    </source>
</reference>
<dbReference type="PANTHER" id="PTHR43294:SF21">
    <property type="entry name" value="CATION TRANSPORTING ATPASE"/>
    <property type="match status" value="1"/>
</dbReference>
<keyword evidence="6 15" id="KW-0812">Transmembrane</keyword>
<comment type="subcellular location">
    <subcellularLocation>
        <location evidence="1">Cell membrane</location>
        <topology evidence="1">Multi-pass membrane protein</topology>
    </subcellularLocation>
</comment>
<dbReference type="Gene3D" id="1.20.1110.10">
    <property type="entry name" value="Calcium-transporting ATPase, transmembrane domain"/>
    <property type="match status" value="1"/>
</dbReference>
<dbReference type="Gene3D" id="2.70.150.10">
    <property type="entry name" value="Calcium-transporting ATPase, cytoplasmic transduction domain A"/>
    <property type="match status" value="1"/>
</dbReference>
<dbReference type="GO" id="GO:0016887">
    <property type="term" value="F:ATP hydrolysis activity"/>
    <property type="evidence" value="ECO:0007669"/>
    <property type="project" value="InterPro"/>
</dbReference>
<evidence type="ECO:0000256" key="2">
    <source>
        <dbReference type="ARBA" id="ARBA00005675"/>
    </source>
</evidence>
<dbReference type="SUPFAM" id="SSF81653">
    <property type="entry name" value="Calcium ATPase, transduction domain A"/>
    <property type="match status" value="1"/>
</dbReference>
<dbReference type="InterPro" id="IPR001757">
    <property type="entry name" value="P_typ_ATPase"/>
</dbReference>
<dbReference type="Pfam" id="PF08282">
    <property type="entry name" value="Hydrolase_3"/>
    <property type="match status" value="1"/>
</dbReference>
<dbReference type="EMBL" id="JXLB01000009">
    <property type="protein sequence ID" value="OJG81769.1"/>
    <property type="molecule type" value="Genomic_DNA"/>
</dbReference>
<dbReference type="CDD" id="cd02089">
    <property type="entry name" value="P-type_ATPase_Ca_prok"/>
    <property type="match status" value="1"/>
</dbReference>
<evidence type="ECO:0000256" key="4">
    <source>
        <dbReference type="ARBA" id="ARBA00022475"/>
    </source>
</evidence>
<dbReference type="PRINTS" id="PR00119">
    <property type="entry name" value="CATATPASE"/>
</dbReference>
<evidence type="ECO:0000256" key="13">
    <source>
        <dbReference type="ARBA" id="ARBA00023136"/>
    </source>
</evidence>
<dbReference type="InterPro" id="IPR023298">
    <property type="entry name" value="ATPase_P-typ_TM_dom_sf"/>
</dbReference>
<evidence type="ECO:0000256" key="15">
    <source>
        <dbReference type="SAM" id="Phobius"/>
    </source>
</evidence>
<organism evidence="17 18">
    <name type="scientific">Enterococcus ratti</name>
    <dbReference type="NCBI Taxonomy" id="150033"/>
    <lineage>
        <taxon>Bacteria</taxon>
        <taxon>Bacillati</taxon>
        <taxon>Bacillota</taxon>
        <taxon>Bacilli</taxon>
        <taxon>Lactobacillales</taxon>
        <taxon>Enterococcaceae</taxon>
        <taxon>Enterococcus</taxon>
    </lineage>
</organism>
<dbReference type="NCBIfam" id="TIGR01494">
    <property type="entry name" value="ATPase_P-type"/>
    <property type="match status" value="2"/>
</dbReference>
<dbReference type="GO" id="GO:1990573">
    <property type="term" value="P:potassium ion import across plasma membrane"/>
    <property type="evidence" value="ECO:0007669"/>
    <property type="project" value="TreeGrafter"/>
</dbReference>
<dbReference type="GO" id="GO:0036376">
    <property type="term" value="P:sodium ion export across plasma membrane"/>
    <property type="evidence" value="ECO:0007669"/>
    <property type="project" value="TreeGrafter"/>
</dbReference>
<dbReference type="InterPro" id="IPR023299">
    <property type="entry name" value="ATPase_P-typ_cyto_dom_N"/>
</dbReference>
<keyword evidence="7" id="KW-0479">Metal-binding</keyword>
<dbReference type="Pfam" id="PF00690">
    <property type="entry name" value="Cation_ATPase_N"/>
    <property type="match status" value="1"/>
</dbReference>
<evidence type="ECO:0000256" key="5">
    <source>
        <dbReference type="ARBA" id="ARBA00022568"/>
    </source>
</evidence>
<evidence type="ECO:0000256" key="14">
    <source>
        <dbReference type="ARBA" id="ARBA00048694"/>
    </source>
</evidence>
<feature type="transmembrane region" description="Helical" evidence="15">
    <location>
        <begin position="839"/>
        <end position="858"/>
    </location>
</feature>
<feature type="transmembrane region" description="Helical" evidence="15">
    <location>
        <begin position="296"/>
        <end position="323"/>
    </location>
</feature>
<feature type="transmembrane region" description="Helical" evidence="15">
    <location>
        <begin position="776"/>
        <end position="795"/>
    </location>
</feature>
<dbReference type="SUPFAM" id="SSF81665">
    <property type="entry name" value="Calcium ATPase, transmembrane domain M"/>
    <property type="match status" value="1"/>
</dbReference>
<evidence type="ECO:0000256" key="8">
    <source>
        <dbReference type="ARBA" id="ARBA00022741"/>
    </source>
</evidence>
<evidence type="ECO:0000313" key="18">
    <source>
        <dbReference type="Proteomes" id="UP000182152"/>
    </source>
</evidence>
<dbReference type="InterPro" id="IPR036412">
    <property type="entry name" value="HAD-like_sf"/>
</dbReference>
<dbReference type="Proteomes" id="UP000182152">
    <property type="component" value="Unassembled WGS sequence"/>
</dbReference>
<dbReference type="InterPro" id="IPR006068">
    <property type="entry name" value="ATPase_P-typ_cation-transptr_C"/>
</dbReference>
<dbReference type="FunFam" id="3.40.50.1000:FF:000028">
    <property type="entry name" value="Calcium-transporting P-type ATPase, putative"/>
    <property type="match status" value="1"/>
</dbReference>
<evidence type="ECO:0000256" key="11">
    <source>
        <dbReference type="ARBA" id="ARBA00022967"/>
    </source>
</evidence>
<comment type="caution">
    <text evidence="17">The sequence shown here is derived from an EMBL/GenBank/DDBJ whole genome shotgun (WGS) entry which is preliminary data.</text>
</comment>
<dbReference type="InterPro" id="IPR008250">
    <property type="entry name" value="ATPase_P-typ_transduc_dom_A_sf"/>
</dbReference>
<dbReference type="SFLD" id="SFLDG00002">
    <property type="entry name" value="C1.7:_P-type_atpase_like"/>
    <property type="match status" value="1"/>
</dbReference>
<dbReference type="GO" id="GO:0046872">
    <property type="term" value="F:metal ion binding"/>
    <property type="evidence" value="ECO:0007669"/>
    <property type="project" value="UniProtKB-KW"/>
</dbReference>
<dbReference type="SUPFAM" id="SSF56784">
    <property type="entry name" value="HAD-like"/>
    <property type="match status" value="1"/>
</dbReference>
<evidence type="ECO:0000313" key="17">
    <source>
        <dbReference type="EMBL" id="OJG81769.1"/>
    </source>
</evidence>
<keyword evidence="5" id="KW-0406">Ion transport</keyword>
<feature type="transmembrane region" description="Helical" evidence="15">
    <location>
        <begin position="71"/>
        <end position="91"/>
    </location>
</feature>
<proteinExistence type="inferred from homology"/>
<evidence type="ECO:0000256" key="12">
    <source>
        <dbReference type="ARBA" id="ARBA00022989"/>
    </source>
</evidence>
<protein>
    <recommendedName>
        <fullName evidence="3">P-type Ca(2+) transporter</fullName>
        <ecNumber evidence="3">7.2.2.10</ecNumber>
    </recommendedName>
</protein>
<dbReference type="InterPro" id="IPR059000">
    <property type="entry name" value="ATPase_P-type_domA"/>
</dbReference>
<comment type="similarity">
    <text evidence="2">Belongs to the cation transport ATPase (P-type) (TC 3.A.3) family. Type IIA subfamily.</text>
</comment>
<accession>A0A1L8WL69</accession>
<dbReference type="Pfam" id="PF00122">
    <property type="entry name" value="E1-E2_ATPase"/>
    <property type="match status" value="1"/>
</dbReference>
<dbReference type="InterPro" id="IPR018303">
    <property type="entry name" value="ATPase_P-typ_P_site"/>
</dbReference>
<evidence type="ECO:0000256" key="7">
    <source>
        <dbReference type="ARBA" id="ARBA00022723"/>
    </source>
</evidence>
<dbReference type="STRING" id="150033.RV14_GL002312"/>
<dbReference type="Pfam" id="PF00689">
    <property type="entry name" value="Cation_ATPase_C"/>
    <property type="match status" value="1"/>
</dbReference>
<dbReference type="InterPro" id="IPR050510">
    <property type="entry name" value="Cation_transp_ATPase_P-type"/>
</dbReference>
<dbReference type="GO" id="GO:0006883">
    <property type="term" value="P:intracellular sodium ion homeostasis"/>
    <property type="evidence" value="ECO:0007669"/>
    <property type="project" value="TreeGrafter"/>
</dbReference>
<dbReference type="SFLD" id="SFLDF00027">
    <property type="entry name" value="p-type_atpase"/>
    <property type="match status" value="1"/>
</dbReference>
<feature type="transmembrane region" description="Helical" evidence="15">
    <location>
        <begin position="264"/>
        <end position="284"/>
    </location>
</feature>
<feature type="transmembrane region" description="Helical" evidence="15">
    <location>
        <begin position="699"/>
        <end position="720"/>
    </location>
</feature>
<feature type="transmembrane region" description="Helical" evidence="15">
    <location>
        <begin position="864"/>
        <end position="886"/>
    </location>
</feature>
<evidence type="ECO:0000256" key="9">
    <source>
        <dbReference type="ARBA" id="ARBA00022837"/>
    </source>
</evidence>
<evidence type="ECO:0000256" key="3">
    <source>
        <dbReference type="ARBA" id="ARBA00012790"/>
    </source>
</evidence>
<dbReference type="GO" id="GO:0005524">
    <property type="term" value="F:ATP binding"/>
    <property type="evidence" value="ECO:0007669"/>
    <property type="project" value="UniProtKB-KW"/>
</dbReference>
<dbReference type="SFLD" id="SFLDS00003">
    <property type="entry name" value="Haloacid_Dehalogenase"/>
    <property type="match status" value="1"/>
</dbReference>
<dbReference type="GO" id="GO:0030007">
    <property type="term" value="P:intracellular potassium ion homeostasis"/>
    <property type="evidence" value="ECO:0007669"/>
    <property type="project" value="TreeGrafter"/>
</dbReference>